<keyword evidence="1" id="KW-0732">Signal</keyword>
<feature type="signal peptide" evidence="1">
    <location>
        <begin position="1"/>
        <end position="21"/>
    </location>
</feature>
<dbReference type="Gene3D" id="2.115.10.20">
    <property type="entry name" value="Glycosyl hydrolase domain, family 43"/>
    <property type="match status" value="2"/>
</dbReference>
<protein>
    <submittedName>
        <fullName evidence="2">Uncharacterized protein</fullName>
    </submittedName>
</protein>
<evidence type="ECO:0000313" key="3">
    <source>
        <dbReference type="Proteomes" id="UP000346198"/>
    </source>
</evidence>
<evidence type="ECO:0000256" key="1">
    <source>
        <dbReference type="SAM" id="SignalP"/>
    </source>
</evidence>
<feature type="chain" id="PRO_5025476768" evidence="1">
    <location>
        <begin position="22"/>
        <end position="384"/>
    </location>
</feature>
<dbReference type="RefSeq" id="WP_136061839.1">
    <property type="nucleotide sequence ID" value="NZ_CAAHFH010000001.1"/>
</dbReference>
<gene>
    <name evidence="2" type="ORF">SCARR_02482</name>
</gene>
<accession>A0A6C2UKC9</accession>
<evidence type="ECO:0000313" key="2">
    <source>
        <dbReference type="EMBL" id="VGO20419.1"/>
    </source>
</evidence>
<dbReference type="Proteomes" id="UP000346198">
    <property type="component" value="Unassembled WGS sequence"/>
</dbReference>
<organism evidence="2 3">
    <name type="scientific">Pontiella sulfatireligans</name>
    <dbReference type="NCBI Taxonomy" id="2750658"/>
    <lineage>
        <taxon>Bacteria</taxon>
        <taxon>Pseudomonadati</taxon>
        <taxon>Kiritimatiellota</taxon>
        <taxon>Kiritimatiellia</taxon>
        <taxon>Kiritimatiellales</taxon>
        <taxon>Pontiellaceae</taxon>
        <taxon>Pontiella</taxon>
    </lineage>
</organism>
<dbReference type="SUPFAM" id="SSF75005">
    <property type="entry name" value="Arabinanase/levansucrase/invertase"/>
    <property type="match status" value="2"/>
</dbReference>
<proteinExistence type="predicted"/>
<reference evidence="2 3" key="1">
    <citation type="submission" date="2019-04" db="EMBL/GenBank/DDBJ databases">
        <authorList>
            <person name="Van Vliet M D."/>
        </authorList>
    </citation>
    <scope>NUCLEOTIDE SEQUENCE [LARGE SCALE GENOMIC DNA]</scope>
    <source>
        <strain evidence="2 3">F21</strain>
    </source>
</reference>
<name>A0A6C2UKC9_9BACT</name>
<dbReference type="EMBL" id="CAAHFH010000001">
    <property type="protein sequence ID" value="VGO20419.1"/>
    <property type="molecule type" value="Genomic_DNA"/>
</dbReference>
<dbReference type="InterPro" id="IPR023296">
    <property type="entry name" value="Glyco_hydro_beta-prop_sf"/>
</dbReference>
<keyword evidence="3" id="KW-1185">Reference proteome</keyword>
<sequence>MKFRTFTTLLVLLSLNGVAQAEKQMIDYFLPMEPQGPLVSEGIWGDPNVLPRDIKNGLEDSTLEKWCYWDGAIVKADDARYHMYASCWAQTNSHSTGWKVESKAMHAVADNPIGPYKHIGGLTWPHWQNGKGGNVIGLRMHDGRYAMVTSEITEGEVFVSDSPDGPFLLLGKIEVDLNGFDPGLARYGENNKGAVKNGTVGCMANVQILLRPDGRYMIVPRSTAIMISENGILGPYKIMSKPVYKDMPEVQKTNMEDPSIWYSGGMYHMTINYHLDNITHHLTSEDGIHDWTYRGIAFRNDVDFFKYTDGTVNHWPIVQRMTVFVEDGHPTHFLFSVIDSSKGEDGPNDKNGSKIVMVPFDGEAFDRDMQNIVAAEKAAEKGNK</sequence>
<dbReference type="AlphaFoldDB" id="A0A6C2UKC9"/>